<dbReference type="PANTHER" id="PTHR41913:SF1">
    <property type="entry name" value="DUF1684 DOMAIN-CONTAINING PROTEIN"/>
    <property type="match status" value="1"/>
</dbReference>
<dbReference type="InterPro" id="IPR012467">
    <property type="entry name" value="DUF1684"/>
</dbReference>
<organism evidence="1 2">
    <name type="scientific">Streptomyces luteosporeus</name>
    <dbReference type="NCBI Taxonomy" id="173856"/>
    <lineage>
        <taxon>Bacteria</taxon>
        <taxon>Bacillati</taxon>
        <taxon>Actinomycetota</taxon>
        <taxon>Actinomycetes</taxon>
        <taxon>Kitasatosporales</taxon>
        <taxon>Streptomycetaceae</taxon>
        <taxon>Streptomyces</taxon>
    </lineage>
</organism>
<accession>A0ABN3U2G2</accession>
<keyword evidence="2" id="KW-1185">Reference proteome</keyword>
<dbReference type="Proteomes" id="UP001500886">
    <property type="component" value="Unassembled WGS sequence"/>
</dbReference>
<gene>
    <name evidence="1" type="ORF">GCM10010315_49580</name>
</gene>
<dbReference type="EMBL" id="BAAASL010000021">
    <property type="protein sequence ID" value="GAA2723042.1"/>
    <property type="molecule type" value="Genomic_DNA"/>
</dbReference>
<sequence length="275" mass="29652">MSTSEAHRQWQQWCEQRTGTVAAPYGPLSLTGTHWLPDLPDGRIPAIPGQWSEAPEGDGVLLRARTEDDLVVDGKPFTGETVLAADPSPEAAKVASGERKLLVMHREGVWAVRVFDPGSARRRAFAGIDVFPYDERWVLPGRFCPYERDQRITVENADGRARGLALAGELVIGPAAPDGAPAGVPHGREFALRVAAEADGALWGVFADGTSGVSGYRFRFLRPGVPDADGRLTVDLNRALLPPCAFADHFICPLPPPGNRLPFAVEAGERNPLAH</sequence>
<reference evidence="1 2" key="1">
    <citation type="journal article" date="2019" name="Int. J. Syst. Evol. Microbiol.">
        <title>The Global Catalogue of Microorganisms (GCM) 10K type strain sequencing project: providing services to taxonomists for standard genome sequencing and annotation.</title>
        <authorList>
            <consortium name="The Broad Institute Genomics Platform"/>
            <consortium name="The Broad Institute Genome Sequencing Center for Infectious Disease"/>
            <person name="Wu L."/>
            <person name="Ma J."/>
        </authorList>
    </citation>
    <scope>NUCLEOTIDE SEQUENCE [LARGE SCALE GENOMIC DNA]</scope>
    <source>
        <strain evidence="1 2">JCM 4542</strain>
    </source>
</reference>
<comment type="caution">
    <text evidence="1">The sequence shown here is derived from an EMBL/GenBank/DDBJ whole genome shotgun (WGS) entry which is preliminary data.</text>
</comment>
<protein>
    <submittedName>
        <fullName evidence="1">DUF1684 domain-containing protein</fullName>
    </submittedName>
</protein>
<evidence type="ECO:0000313" key="1">
    <source>
        <dbReference type="EMBL" id="GAA2723042.1"/>
    </source>
</evidence>
<dbReference type="PANTHER" id="PTHR41913">
    <property type="entry name" value="DUF1684 DOMAIN-CONTAINING PROTEIN"/>
    <property type="match status" value="1"/>
</dbReference>
<dbReference type="RefSeq" id="WP_344438057.1">
    <property type="nucleotide sequence ID" value="NZ_BAAASL010000021.1"/>
</dbReference>
<evidence type="ECO:0000313" key="2">
    <source>
        <dbReference type="Proteomes" id="UP001500886"/>
    </source>
</evidence>
<name>A0ABN3U2G2_9ACTN</name>
<dbReference type="Pfam" id="PF07920">
    <property type="entry name" value="DUF1684"/>
    <property type="match status" value="1"/>
</dbReference>
<proteinExistence type="predicted"/>